<dbReference type="PROSITE" id="PS50975">
    <property type="entry name" value="ATP_GRASP"/>
    <property type="match status" value="1"/>
</dbReference>
<keyword evidence="4" id="KW-1185">Reference proteome</keyword>
<evidence type="ECO:0000313" key="3">
    <source>
        <dbReference type="EMBL" id="MCB8881565.1"/>
    </source>
</evidence>
<dbReference type="InterPro" id="IPR013815">
    <property type="entry name" value="ATP_grasp_subdomain_1"/>
</dbReference>
<dbReference type="Gene3D" id="3.30.470.20">
    <property type="entry name" value="ATP-grasp fold, B domain"/>
    <property type="match status" value="1"/>
</dbReference>
<comment type="caution">
    <text evidence="3">The sequence shown here is derived from an EMBL/GenBank/DDBJ whole genome shotgun (WGS) entry which is preliminary data.</text>
</comment>
<keyword evidence="1" id="KW-0067">ATP-binding</keyword>
<dbReference type="GO" id="GO:0005524">
    <property type="term" value="F:ATP binding"/>
    <property type="evidence" value="ECO:0007669"/>
    <property type="project" value="UniProtKB-UniRule"/>
</dbReference>
<protein>
    <submittedName>
        <fullName evidence="3">ATP-grasp domain-containing protein</fullName>
    </submittedName>
</protein>
<evidence type="ECO:0000259" key="2">
    <source>
        <dbReference type="PROSITE" id="PS50975"/>
    </source>
</evidence>
<sequence>MLTTGESYGTAQKGVRARILFVALTNDVGIDKLPSALGGLGAACAVLCPPGFYCAESRFMGRRFALPAQRGAWLALPFIRSRLEAAAREWDADLIIALDDMAALCLRAIATSVAVSSGLRTLLETSFGSPRGYSAVCSRAELMQVASTLGLRLPRFCVSDDPSVVLQHAAAWGYPAVLKVENTCGGHGVTIARTQDDLRVAMATARGATSWKRLRGAMRRKIWGMAGLTGAVGTSPVLQSYLPGVPAMRTVLAWKGEVLDGVSFVAEQNNPAPTGPSTVVRPIENADMAEASRRLVAALGCSGFVSFDFMLEPATGQASLIELNPRPIGTSHLGRLFGHDLCARLMQCLDERFVPPAPVQSQPPQAVALFPKEIERAPHDLARLRKAGIYHDLPYDEPGVMAAYLRRLSVIHPQEFPEILRDIGAARAAVSAVPARRAVPSGLRTADRGWLQQPCRHYAEPRRHA</sequence>
<dbReference type="RefSeq" id="WP_227308237.1">
    <property type="nucleotide sequence ID" value="NZ_JAESVA010000005.1"/>
</dbReference>
<proteinExistence type="predicted"/>
<dbReference type="AlphaFoldDB" id="A0A964E4D1"/>
<dbReference type="InterPro" id="IPR011761">
    <property type="entry name" value="ATP-grasp"/>
</dbReference>
<dbReference type="Gene3D" id="3.30.1490.20">
    <property type="entry name" value="ATP-grasp fold, A domain"/>
    <property type="match status" value="1"/>
</dbReference>
<dbReference type="SUPFAM" id="SSF56059">
    <property type="entry name" value="Glutathione synthetase ATP-binding domain-like"/>
    <property type="match status" value="1"/>
</dbReference>
<gene>
    <name evidence="3" type="ORF">ACELLULO517_15040</name>
</gene>
<dbReference type="GO" id="GO:0046872">
    <property type="term" value="F:metal ion binding"/>
    <property type="evidence" value="ECO:0007669"/>
    <property type="project" value="InterPro"/>
</dbReference>
<feature type="domain" description="ATP-grasp" evidence="2">
    <location>
        <begin position="143"/>
        <end position="350"/>
    </location>
</feature>
<dbReference type="EMBL" id="JAESVA010000005">
    <property type="protein sequence ID" value="MCB8881565.1"/>
    <property type="molecule type" value="Genomic_DNA"/>
</dbReference>
<name>A0A964E4D1_9PROT</name>
<accession>A0A964E4D1</accession>
<dbReference type="Proteomes" id="UP000721844">
    <property type="component" value="Unassembled WGS sequence"/>
</dbReference>
<reference evidence="3 4" key="1">
    <citation type="journal article" date="2021" name="Microorganisms">
        <title>Acidisoma silvae sp. nov. and Acidisomacellulosilytica sp. nov., Two Acidophilic Bacteria Isolated from Decaying Wood, Hydrolyzing Cellulose and Producing Poly-3-hydroxybutyrate.</title>
        <authorList>
            <person name="Mieszkin S."/>
            <person name="Pouder E."/>
            <person name="Uroz S."/>
            <person name="Simon-Colin C."/>
            <person name="Alain K."/>
        </authorList>
    </citation>
    <scope>NUCLEOTIDE SEQUENCE [LARGE SCALE GENOMIC DNA]</scope>
    <source>
        <strain evidence="3 4">HW T5.17</strain>
    </source>
</reference>
<organism evidence="3 4">
    <name type="scientific">Acidisoma cellulosilyticum</name>
    <dbReference type="NCBI Taxonomy" id="2802395"/>
    <lineage>
        <taxon>Bacteria</taxon>
        <taxon>Pseudomonadati</taxon>
        <taxon>Pseudomonadota</taxon>
        <taxon>Alphaproteobacteria</taxon>
        <taxon>Acetobacterales</taxon>
        <taxon>Acidocellaceae</taxon>
        <taxon>Acidisoma</taxon>
    </lineage>
</organism>
<keyword evidence="1" id="KW-0547">Nucleotide-binding</keyword>
<evidence type="ECO:0000313" key="4">
    <source>
        <dbReference type="Proteomes" id="UP000721844"/>
    </source>
</evidence>
<evidence type="ECO:0000256" key="1">
    <source>
        <dbReference type="PROSITE-ProRule" id="PRU00409"/>
    </source>
</evidence>